<dbReference type="Pfam" id="PF10820">
    <property type="entry name" value="DUF2543"/>
    <property type="match status" value="1"/>
</dbReference>
<evidence type="ECO:0000313" key="1">
    <source>
        <dbReference type="EMBL" id="ATF91687.1"/>
    </source>
</evidence>
<dbReference type="RefSeq" id="WP_061277586.1">
    <property type="nucleotide sequence ID" value="NZ_CP023525.1"/>
</dbReference>
<sequence length="81" mass="9334">MNNEIDLKYYDIADEYSTESAKPVAEDERDAVARYFQLLVTRLMNNEEISEEAQGEMAVEAGLAEQRIDEIAEFLNQWGNE</sequence>
<accession>A0A291DV59</accession>
<dbReference type="AlphaFoldDB" id="A0A291DV59"/>
<proteinExistence type="predicted"/>
<organism evidence="1 2">
    <name type="scientific">Cedecea neteri</name>
    <dbReference type="NCBI Taxonomy" id="158822"/>
    <lineage>
        <taxon>Bacteria</taxon>
        <taxon>Pseudomonadati</taxon>
        <taxon>Pseudomonadota</taxon>
        <taxon>Gammaproteobacteria</taxon>
        <taxon>Enterobacterales</taxon>
        <taxon>Enterobacteriaceae</taxon>
        <taxon>Cedecea</taxon>
    </lineage>
</organism>
<dbReference type="Proteomes" id="UP000217979">
    <property type="component" value="Chromosome"/>
</dbReference>
<gene>
    <name evidence="1" type="ORF">CO704_06095</name>
</gene>
<protein>
    <submittedName>
        <fullName evidence="1">DUF2543 domain-containing protein</fullName>
    </submittedName>
</protein>
<dbReference type="EMBL" id="CP023525">
    <property type="protein sequence ID" value="ATF91687.1"/>
    <property type="molecule type" value="Genomic_DNA"/>
</dbReference>
<dbReference type="InterPro" id="IPR020251">
    <property type="entry name" value="Uncharacterised_YmjA"/>
</dbReference>
<reference evidence="1 2" key="1">
    <citation type="submission" date="2017-09" db="EMBL/GenBank/DDBJ databases">
        <title>FDA dAtabase for Regulatory Grade micrObial Sequences (FDA-ARGOS): Supporting development and validation of Infectious Disease Dx tests.</title>
        <authorList>
            <person name="Minogue T."/>
            <person name="Wolcott M."/>
            <person name="Wasieloski L."/>
            <person name="Aguilar W."/>
            <person name="Moore D."/>
            <person name="Tallon L."/>
            <person name="Sadzewicz L."/>
            <person name="Ott S."/>
            <person name="Zhao X."/>
            <person name="Nagaraj S."/>
            <person name="Vavikolanu K."/>
            <person name="Aluvathingal J."/>
            <person name="Nadendla S."/>
            <person name="Sichtig H."/>
        </authorList>
    </citation>
    <scope>NUCLEOTIDE SEQUENCE [LARGE SCALE GENOMIC DNA]</scope>
    <source>
        <strain evidence="1 2">FDAARGOS_392</strain>
    </source>
</reference>
<name>A0A291DV59_9ENTR</name>
<evidence type="ECO:0000313" key="2">
    <source>
        <dbReference type="Proteomes" id="UP000217979"/>
    </source>
</evidence>